<dbReference type="Gene3D" id="1.10.10.10">
    <property type="entry name" value="Winged helix-like DNA-binding domain superfamily/Winged helix DNA-binding domain"/>
    <property type="match status" value="1"/>
</dbReference>
<evidence type="ECO:0000259" key="5">
    <source>
        <dbReference type="PROSITE" id="PS50931"/>
    </source>
</evidence>
<proteinExistence type="inferred from homology"/>
<dbReference type="Gene3D" id="3.40.190.290">
    <property type="match status" value="1"/>
</dbReference>
<comment type="caution">
    <text evidence="6">The sequence shown here is derived from an EMBL/GenBank/DDBJ whole genome shotgun (WGS) entry which is preliminary data.</text>
</comment>
<gene>
    <name evidence="6" type="ORF">H3H51_13505</name>
</gene>
<name>A0A7W4LMT6_9GAMM</name>
<reference evidence="6 7" key="1">
    <citation type="submission" date="2020-08" db="EMBL/GenBank/DDBJ databases">
        <authorList>
            <person name="Kim C.M."/>
        </authorList>
    </citation>
    <scope>NUCLEOTIDE SEQUENCE [LARGE SCALE GENOMIC DNA]</scope>
    <source>
        <strain evidence="6 7">UL070</strain>
    </source>
</reference>
<dbReference type="GO" id="GO:0003700">
    <property type="term" value="F:DNA-binding transcription factor activity"/>
    <property type="evidence" value="ECO:0007669"/>
    <property type="project" value="InterPro"/>
</dbReference>
<evidence type="ECO:0000256" key="3">
    <source>
        <dbReference type="ARBA" id="ARBA00023125"/>
    </source>
</evidence>
<evidence type="ECO:0000256" key="2">
    <source>
        <dbReference type="ARBA" id="ARBA00023015"/>
    </source>
</evidence>
<dbReference type="InterPro" id="IPR000847">
    <property type="entry name" value="LysR_HTH_N"/>
</dbReference>
<dbReference type="InterPro" id="IPR036390">
    <property type="entry name" value="WH_DNA-bd_sf"/>
</dbReference>
<dbReference type="Pfam" id="PF00126">
    <property type="entry name" value="HTH_1"/>
    <property type="match status" value="1"/>
</dbReference>
<dbReference type="SUPFAM" id="SSF46785">
    <property type="entry name" value="Winged helix' DNA-binding domain"/>
    <property type="match status" value="1"/>
</dbReference>
<keyword evidence="7" id="KW-1185">Reference proteome</keyword>
<keyword evidence="3" id="KW-0238">DNA-binding</keyword>
<dbReference type="InterPro" id="IPR005119">
    <property type="entry name" value="LysR_subst-bd"/>
</dbReference>
<sequence>MELAQLEIFRAVAQTGSITQAAERLHRVPSNLTTRIKQLEAELGTELFIREKLRLRLSATGVAFLDYAQRILELTAEAREVASGLVPQGRFVLGSMDSTAAVRIPTLLARYHQHHPKVQLELSTGPSGEMIDGVLSGRFSAAFADGPLNHPQLEGVPAFEEELVLMTGSAHVPVRDARDVAGATLFAFRDTCSYRRRFEHWFAASQTLPGKIVEMESYHGMLACVAAGSGVALIPRMMFDSLSGRHNVQAHALNPEHSQAVTWLMWRRGTNTPALRAFIELLEGPSEARA</sequence>
<dbReference type="EMBL" id="JACJUD010000004">
    <property type="protein sequence ID" value="MBB2496039.1"/>
    <property type="molecule type" value="Genomic_DNA"/>
</dbReference>
<accession>A0A7W4LMT6</accession>
<evidence type="ECO:0000313" key="7">
    <source>
        <dbReference type="Proteomes" id="UP000542720"/>
    </source>
</evidence>
<comment type="similarity">
    <text evidence="1">Belongs to the LysR transcriptional regulatory family.</text>
</comment>
<organism evidence="6 7">
    <name type="scientific">Aquipseudomonas ullengensis</name>
    <dbReference type="NCBI Taxonomy" id="2759166"/>
    <lineage>
        <taxon>Bacteria</taxon>
        <taxon>Pseudomonadati</taxon>
        <taxon>Pseudomonadota</taxon>
        <taxon>Gammaproteobacteria</taxon>
        <taxon>Pseudomonadales</taxon>
        <taxon>Pseudomonadaceae</taxon>
        <taxon>Aquipseudomonas</taxon>
    </lineage>
</organism>
<dbReference type="PROSITE" id="PS50931">
    <property type="entry name" value="HTH_LYSR"/>
    <property type="match status" value="1"/>
</dbReference>
<dbReference type="AlphaFoldDB" id="A0A7W4LMT6"/>
<dbReference type="InterPro" id="IPR036388">
    <property type="entry name" value="WH-like_DNA-bd_sf"/>
</dbReference>
<keyword evidence="4" id="KW-0804">Transcription</keyword>
<dbReference type="Proteomes" id="UP000542720">
    <property type="component" value="Unassembled WGS sequence"/>
</dbReference>
<evidence type="ECO:0000256" key="1">
    <source>
        <dbReference type="ARBA" id="ARBA00009437"/>
    </source>
</evidence>
<dbReference type="PANTHER" id="PTHR30126">
    <property type="entry name" value="HTH-TYPE TRANSCRIPTIONAL REGULATOR"/>
    <property type="match status" value="1"/>
</dbReference>
<dbReference type="RefSeq" id="WP_183089575.1">
    <property type="nucleotide sequence ID" value="NZ_JACJUD010000004.1"/>
</dbReference>
<protein>
    <submittedName>
        <fullName evidence="6">LysR family transcriptional regulator</fullName>
    </submittedName>
</protein>
<dbReference type="SUPFAM" id="SSF53850">
    <property type="entry name" value="Periplasmic binding protein-like II"/>
    <property type="match status" value="1"/>
</dbReference>
<keyword evidence="2" id="KW-0805">Transcription regulation</keyword>
<feature type="domain" description="HTH lysR-type" evidence="5">
    <location>
        <begin position="1"/>
        <end position="58"/>
    </location>
</feature>
<dbReference type="Pfam" id="PF03466">
    <property type="entry name" value="LysR_substrate"/>
    <property type="match status" value="1"/>
</dbReference>
<dbReference type="FunFam" id="1.10.10.10:FF:000001">
    <property type="entry name" value="LysR family transcriptional regulator"/>
    <property type="match status" value="1"/>
</dbReference>
<dbReference type="PANTHER" id="PTHR30126:SF40">
    <property type="entry name" value="HTH-TYPE TRANSCRIPTIONAL REGULATOR GLTR"/>
    <property type="match status" value="1"/>
</dbReference>
<evidence type="ECO:0000313" key="6">
    <source>
        <dbReference type="EMBL" id="MBB2496039.1"/>
    </source>
</evidence>
<dbReference type="NCBIfam" id="NF047711">
    <property type="entry name" value="PutUtilRegPtrR"/>
    <property type="match status" value="1"/>
</dbReference>
<dbReference type="CDD" id="cd08442">
    <property type="entry name" value="PBP2_YofA_SoxR_like"/>
    <property type="match status" value="1"/>
</dbReference>
<dbReference type="GO" id="GO:0000976">
    <property type="term" value="F:transcription cis-regulatory region binding"/>
    <property type="evidence" value="ECO:0007669"/>
    <property type="project" value="TreeGrafter"/>
</dbReference>
<evidence type="ECO:0000256" key="4">
    <source>
        <dbReference type="ARBA" id="ARBA00023163"/>
    </source>
</evidence>